<keyword evidence="3" id="KW-1185">Reference proteome</keyword>
<evidence type="ECO:0000313" key="3">
    <source>
        <dbReference type="Proteomes" id="UP001321047"/>
    </source>
</evidence>
<protein>
    <recommendedName>
        <fullName evidence="1">DUF7344 domain-containing protein</fullName>
    </recommendedName>
</protein>
<accession>A0AAP2Z9U4</accession>
<evidence type="ECO:0000313" key="2">
    <source>
        <dbReference type="EMBL" id="MCU4752640.1"/>
    </source>
</evidence>
<sequence length="83" mass="9319">MAYLAQKPAAISLGDLADYIAIQEGELTNERYERVLTDLAHCHLPHLHDAGLVRYSTDEERVELAVERRVVAPYLELSGHAYA</sequence>
<proteinExistence type="predicted"/>
<name>A0AAP2Z9U4_9EURY</name>
<organism evidence="2 3">
    <name type="scientific">Natronosalvus hydrolyticus</name>
    <dbReference type="NCBI Taxonomy" id="2979988"/>
    <lineage>
        <taxon>Archaea</taxon>
        <taxon>Methanobacteriati</taxon>
        <taxon>Methanobacteriota</taxon>
        <taxon>Stenosarchaea group</taxon>
        <taxon>Halobacteria</taxon>
        <taxon>Halobacteriales</taxon>
        <taxon>Natrialbaceae</taxon>
        <taxon>Natronosalvus</taxon>
    </lineage>
</organism>
<dbReference type="Pfam" id="PF24035">
    <property type="entry name" value="DUF7344"/>
    <property type="match status" value="1"/>
</dbReference>
<dbReference type="AlphaFoldDB" id="A0AAP2Z9U4"/>
<reference evidence="2 3" key="1">
    <citation type="submission" date="2022-09" db="EMBL/GenBank/DDBJ databases">
        <title>Enrichment on poylsaccharides allowed isolation of novel metabolic and taxonomic groups of Haloarchaea.</title>
        <authorList>
            <person name="Sorokin D.Y."/>
            <person name="Elcheninov A.G."/>
            <person name="Khizhniak T.V."/>
            <person name="Kolganova T.V."/>
            <person name="Kublanov I.V."/>
        </authorList>
    </citation>
    <scope>NUCLEOTIDE SEQUENCE [LARGE SCALE GENOMIC DNA]</scope>
    <source>
        <strain evidence="2 3">AArc-curdl1</strain>
    </source>
</reference>
<dbReference type="Proteomes" id="UP001321047">
    <property type="component" value="Unassembled WGS sequence"/>
</dbReference>
<evidence type="ECO:0000259" key="1">
    <source>
        <dbReference type="Pfam" id="PF24035"/>
    </source>
</evidence>
<dbReference type="InterPro" id="IPR055768">
    <property type="entry name" value="DUF7344"/>
</dbReference>
<dbReference type="EMBL" id="JAOPJZ010000008">
    <property type="protein sequence ID" value="MCU4752640.1"/>
    <property type="molecule type" value="Genomic_DNA"/>
</dbReference>
<comment type="caution">
    <text evidence="2">The sequence shown here is derived from an EMBL/GenBank/DDBJ whole genome shotgun (WGS) entry which is preliminary data.</text>
</comment>
<feature type="domain" description="DUF7344" evidence="1">
    <location>
        <begin position="2"/>
        <end position="63"/>
    </location>
</feature>
<gene>
    <name evidence="2" type="ORF">OB919_11680</name>
</gene>